<evidence type="ECO:0000313" key="2">
    <source>
        <dbReference type="Proteomes" id="UP000584670"/>
    </source>
</evidence>
<dbReference type="Proteomes" id="UP000584670">
    <property type="component" value="Unassembled WGS sequence"/>
</dbReference>
<dbReference type="EMBL" id="JACMSF010000015">
    <property type="protein sequence ID" value="MBC2903194.1"/>
    <property type="molecule type" value="Genomic_DNA"/>
</dbReference>
<dbReference type="AlphaFoldDB" id="A0A7X1J2Z6"/>
<keyword evidence="2" id="KW-1185">Reference proteome</keyword>
<gene>
    <name evidence="1" type="ORF">H4N64_16565</name>
</gene>
<accession>A0A7X1J2Z6</accession>
<name>A0A7X1J2Z6_9ACTN</name>
<proteinExistence type="predicted"/>
<organism evidence="1 2">
    <name type="scientific">Streptomyces cupreus</name>
    <dbReference type="NCBI Taxonomy" id="2759956"/>
    <lineage>
        <taxon>Bacteria</taxon>
        <taxon>Bacillati</taxon>
        <taxon>Actinomycetota</taxon>
        <taxon>Actinomycetes</taxon>
        <taxon>Kitasatosporales</taxon>
        <taxon>Streptomycetaceae</taxon>
        <taxon>Streptomyces</taxon>
    </lineage>
</organism>
<evidence type="ECO:0000313" key="1">
    <source>
        <dbReference type="EMBL" id="MBC2903194.1"/>
    </source>
</evidence>
<sequence length="86" mass="9611">MSSTDPRHGKPGTYKQGCRCNACREANRLYQNAANKRRAANPALADRAGHGSPSTYINYACRCDACKAANTRRLRAQRERRKERAA</sequence>
<reference evidence="1 2" key="1">
    <citation type="submission" date="2020-08" db="EMBL/GenBank/DDBJ databases">
        <title>Streptomyces sp. PSKA01 genome sequencing and assembly.</title>
        <authorList>
            <person name="Mandal S."/>
            <person name="Maiti P.K."/>
            <person name="Das P."/>
        </authorList>
    </citation>
    <scope>NUCLEOTIDE SEQUENCE [LARGE SCALE GENOMIC DNA]</scope>
    <source>
        <strain evidence="1 2">PSKA01</strain>
    </source>
</reference>
<dbReference type="RefSeq" id="WP_186283079.1">
    <property type="nucleotide sequence ID" value="NZ_JACMSF010000015.1"/>
</dbReference>
<comment type="caution">
    <text evidence="1">The sequence shown here is derived from an EMBL/GenBank/DDBJ whole genome shotgun (WGS) entry which is preliminary data.</text>
</comment>
<protein>
    <submittedName>
        <fullName evidence="1">Uncharacterized protein</fullName>
    </submittedName>
</protein>